<organism evidence="2 3">
    <name type="scientific">Alectoria fallacina</name>
    <dbReference type="NCBI Taxonomy" id="1903189"/>
    <lineage>
        <taxon>Eukaryota</taxon>
        <taxon>Fungi</taxon>
        <taxon>Dikarya</taxon>
        <taxon>Ascomycota</taxon>
        <taxon>Pezizomycotina</taxon>
        <taxon>Lecanoromycetes</taxon>
        <taxon>OSLEUM clade</taxon>
        <taxon>Lecanoromycetidae</taxon>
        <taxon>Lecanorales</taxon>
        <taxon>Lecanorineae</taxon>
        <taxon>Parmeliaceae</taxon>
        <taxon>Alectoria</taxon>
    </lineage>
</organism>
<name>A0A8H3J1C1_9LECA</name>
<accession>A0A8H3J1C1</accession>
<dbReference type="EMBL" id="CAJPDR010000530">
    <property type="protein sequence ID" value="CAF9938887.1"/>
    <property type="molecule type" value="Genomic_DNA"/>
</dbReference>
<gene>
    <name evidence="2" type="ORF">ALECFALPRED_007918</name>
</gene>
<protein>
    <submittedName>
        <fullName evidence="2">Uncharacterized protein</fullName>
    </submittedName>
</protein>
<dbReference type="OrthoDB" id="10525796at2759"/>
<proteinExistence type="predicted"/>
<feature type="region of interest" description="Disordered" evidence="1">
    <location>
        <begin position="1"/>
        <end position="62"/>
    </location>
</feature>
<feature type="region of interest" description="Disordered" evidence="1">
    <location>
        <begin position="81"/>
        <end position="117"/>
    </location>
</feature>
<dbReference type="AlphaFoldDB" id="A0A8H3J1C1"/>
<evidence type="ECO:0000313" key="3">
    <source>
        <dbReference type="Proteomes" id="UP000664203"/>
    </source>
</evidence>
<sequence length="196" mass="21801">MTHAKNFAPRADRVESGPSKAEQKRAHRKDKGDTAAEYGKIGMEHITTPMGARVKPTPKKPRVRVLETHSERVESLHQQYEVNKGEERKKKTEYSGLGAKAKRVRRKRGFQESKLSWPDDSEACRAVVEGSRKNVPCTGGQMGVEVTSSRPKKARARDSDSRFRGGKAYSKSPFMGAQGPGAGHFARTNRVLGKRK</sequence>
<comment type="caution">
    <text evidence="2">The sequence shown here is derived from an EMBL/GenBank/DDBJ whole genome shotgun (WGS) entry which is preliminary data.</text>
</comment>
<evidence type="ECO:0000313" key="2">
    <source>
        <dbReference type="EMBL" id="CAF9938887.1"/>
    </source>
</evidence>
<keyword evidence="3" id="KW-1185">Reference proteome</keyword>
<evidence type="ECO:0000256" key="1">
    <source>
        <dbReference type="SAM" id="MobiDB-lite"/>
    </source>
</evidence>
<feature type="compositionally biased region" description="Basic and acidic residues" evidence="1">
    <location>
        <begin position="83"/>
        <end position="93"/>
    </location>
</feature>
<feature type="region of interest" description="Disordered" evidence="1">
    <location>
        <begin position="133"/>
        <end position="196"/>
    </location>
</feature>
<dbReference type="Proteomes" id="UP000664203">
    <property type="component" value="Unassembled WGS sequence"/>
</dbReference>
<reference evidence="2" key="1">
    <citation type="submission" date="2021-03" db="EMBL/GenBank/DDBJ databases">
        <authorList>
            <person name="Tagirdzhanova G."/>
        </authorList>
    </citation>
    <scope>NUCLEOTIDE SEQUENCE</scope>
</reference>